<evidence type="ECO:0000256" key="2">
    <source>
        <dbReference type="SAM" id="MobiDB-lite"/>
    </source>
</evidence>
<dbReference type="AlphaFoldDB" id="A0A914CRH2"/>
<feature type="region of interest" description="Disordered" evidence="2">
    <location>
        <begin position="86"/>
        <end position="126"/>
    </location>
</feature>
<sequence>MGKAAKGEKKSTIWTENNGINEYRLAQYIAEYTYNDHNKKRGIDYYCVKKFQRRGIVLSRDAIRAKRKCILKSELSQYALTKLREEEKNRKQQELEEEQENSDNDGSDLDEDIDDEDNPNDVLPEELERIPVVNINESIDVVPSEESSYSSASFSVGSPSDARFAPTPIRLVEQQQVEDVIEEEEAEEFEKFEELLEEEELAKETEILEENELQMEEVREEIEIQEVATYTFEKRKFFEEQDPLDSTTWPGDEQEPMSQTVTEQEQPANVEEEQQMEERSDEVEEQPAEQLLIVEKQQEVAEATPSKDVQLRVATPSPKHSTPKKQKPEGPTTPKRARRSSNSAPSTPKSTRQIERTPQKAATKIKLKHGGEENNSRVEEKEEPLMPSTSRRSARIAQ</sequence>
<feature type="region of interest" description="Disordered" evidence="2">
    <location>
        <begin position="238"/>
        <end position="398"/>
    </location>
</feature>
<feature type="compositionally biased region" description="Acidic residues" evidence="2">
    <location>
        <begin position="95"/>
        <end position="125"/>
    </location>
</feature>
<evidence type="ECO:0000313" key="3">
    <source>
        <dbReference type="Proteomes" id="UP000887540"/>
    </source>
</evidence>
<keyword evidence="3" id="KW-1185">Reference proteome</keyword>
<feature type="compositionally biased region" description="Polar residues" evidence="2">
    <location>
        <begin position="340"/>
        <end position="351"/>
    </location>
</feature>
<dbReference type="Proteomes" id="UP000887540">
    <property type="component" value="Unplaced"/>
</dbReference>
<reference evidence="4" key="1">
    <citation type="submission" date="2022-11" db="UniProtKB">
        <authorList>
            <consortium name="WormBaseParasite"/>
        </authorList>
    </citation>
    <scope>IDENTIFICATION</scope>
</reference>
<keyword evidence="1" id="KW-0175">Coiled coil</keyword>
<dbReference type="WBParaSite" id="ACRNAN_scaffold13662.g17295.t1">
    <property type="protein sequence ID" value="ACRNAN_scaffold13662.g17295.t1"/>
    <property type="gene ID" value="ACRNAN_scaffold13662.g17295"/>
</dbReference>
<evidence type="ECO:0000256" key="1">
    <source>
        <dbReference type="SAM" id="Coils"/>
    </source>
</evidence>
<protein>
    <submittedName>
        <fullName evidence="4">Uncharacterized protein</fullName>
    </submittedName>
</protein>
<feature type="compositionally biased region" description="Basic and acidic residues" evidence="2">
    <location>
        <begin position="369"/>
        <end position="384"/>
    </location>
</feature>
<proteinExistence type="predicted"/>
<evidence type="ECO:0000313" key="4">
    <source>
        <dbReference type="WBParaSite" id="ACRNAN_scaffold13662.g17295.t1"/>
    </source>
</evidence>
<name>A0A914CRH2_9BILA</name>
<feature type="compositionally biased region" description="Polar residues" evidence="2">
    <location>
        <begin position="256"/>
        <end position="267"/>
    </location>
</feature>
<feature type="coiled-coil region" evidence="1">
    <location>
        <begin position="182"/>
        <end position="228"/>
    </location>
</feature>
<organism evidence="3 4">
    <name type="scientific">Acrobeloides nanus</name>
    <dbReference type="NCBI Taxonomy" id="290746"/>
    <lineage>
        <taxon>Eukaryota</taxon>
        <taxon>Metazoa</taxon>
        <taxon>Ecdysozoa</taxon>
        <taxon>Nematoda</taxon>
        <taxon>Chromadorea</taxon>
        <taxon>Rhabditida</taxon>
        <taxon>Tylenchina</taxon>
        <taxon>Cephalobomorpha</taxon>
        <taxon>Cephaloboidea</taxon>
        <taxon>Cephalobidae</taxon>
        <taxon>Acrobeloides</taxon>
    </lineage>
</organism>
<accession>A0A914CRH2</accession>
<feature type="compositionally biased region" description="Acidic residues" evidence="2">
    <location>
        <begin position="270"/>
        <end position="287"/>
    </location>
</feature>